<dbReference type="Pfam" id="PF19420">
    <property type="entry name" value="DDAH_eukar"/>
    <property type="match status" value="1"/>
</dbReference>
<proteinExistence type="inferred from homology"/>
<dbReference type="PANTHER" id="PTHR12737:SF9">
    <property type="entry name" value="DIMETHYLARGININASE"/>
    <property type="match status" value="1"/>
</dbReference>
<dbReference type="Gene3D" id="3.75.10.10">
    <property type="entry name" value="L-arginine/glycine Amidinotransferase, Chain A"/>
    <property type="match status" value="1"/>
</dbReference>
<evidence type="ECO:0000256" key="2">
    <source>
        <dbReference type="ARBA" id="ARBA00022801"/>
    </source>
</evidence>
<name>A0ABM4B698_HYDVU</name>
<sequence>MKYLRALCRNIPRSIVNFGLRQKIPSSPFNYELAIKQHEDYITALRNAGISDIKVLESDESLPDCVFVEDTAIVIGQTALITNPGATSRKLETISVLKHFKNSDFIKNIHIMTGPACCDGGDVLFTGKEIFVGISKRSNLEGMDTIRKVFTNFPVHALDIGSKHLHLKSFLSMLDESTIAIGESDTAQFVKKQLLNKAYEKYEFFEVSDDYAANVIYTNGVLIHRSVNEFPKSFKLFNNLPVKTKISINCSEISKVDGALTCCSILY</sequence>
<comment type="similarity">
    <text evidence="1">Belongs to the DDAH family.</text>
</comment>
<reference evidence="4" key="2">
    <citation type="submission" date="2025-08" db="UniProtKB">
        <authorList>
            <consortium name="RefSeq"/>
        </authorList>
    </citation>
    <scope>IDENTIFICATION</scope>
</reference>
<dbReference type="Proteomes" id="UP001652625">
    <property type="component" value="Chromosome 01"/>
</dbReference>
<reference evidence="3" key="1">
    <citation type="submission" date="2025-05" db="UniProtKB">
        <authorList>
            <consortium name="RefSeq"/>
        </authorList>
    </citation>
    <scope>NUCLEOTIDE SEQUENCE [LARGE SCALE GENOMIC DNA]</scope>
</reference>
<gene>
    <name evidence="4" type="primary">LOC136071640</name>
</gene>
<organism evidence="3 4">
    <name type="scientific">Hydra vulgaris</name>
    <name type="common">Hydra</name>
    <name type="synonym">Hydra attenuata</name>
    <dbReference type="NCBI Taxonomy" id="6087"/>
    <lineage>
        <taxon>Eukaryota</taxon>
        <taxon>Metazoa</taxon>
        <taxon>Cnidaria</taxon>
        <taxon>Hydrozoa</taxon>
        <taxon>Hydroidolina</taxon>
        <taxon>Anthoathecata</taxon>
        <taxon>Aplanulata</taxon>
        <taxon>Hydridae</taxon>
        <taxon>Hydra</taxon>
    </lineage>
</organism>
<dbReference type="GeneID" id="136071640"/>
<dbReference type="PANTHER" id="PTHR12737">
    <property type="entry name" value="DIMETHYLARGININE DIMETHYLAMINOHYDROLASE"/>
    <property type="match status" value="1"/>
</dbReference>
<evidence type="ECO:0000313" key="3">
    <source>
        <dbReference type="Proteomes" id="UP001652625"/>
    </source>
</evidence>
<dbReference type="SUPFAM" id="SSF55909">
    <property type="entry name" value="Pentein"/>
    <property type="match status" value="1"/>
</dbReference>
<keyword evidence="2" id="KW-0378">Hydrolase</keyword>
<keyword evidence="3" id="KW-1185">Reference proteome</keyword>
<dbReference type="RefSeq" id="XP_065644373.1">
    <property type="nucleotide sequence ID" value="XM_065788301.1"/>
</dbReference>
<evidence type="ECO:0000256" key="1">
    <source>
        <dbReference type="ARBA" id="ARBA00008532"/>
    </source>
</evidence>
<evidence type="ECO:0000313" key="4">
    <source>
        <dbReference type="RefSeq" id="XP_065644373.1"/>
    </source>
</evidence>
<accession>A0ABM4B698</accession>
<dbReference type="InterPro" id="IPR033199">
    <property type="entry name" value="DDAH-like"/>
</dbReference>
<protein>
    <submittedName>
        <fullName evidence="4">N(G),N(G)-dimethylarginine dimethylaminohydrolase 1-like isoform X2</fullName>
    </submittedName>
</protein>